<reference evidence="3" key="1">
    <citation type="submission" date="2022-01" db="EMBL/GenBank/DDBJ databases">
        <title>Genome Sequence Resource for Two Populations of Ditylenchus destructor, the Migratory Endoparasitic Phytonematode.</title>
        <authorList>
            <person name="Zhang H."/>
            <person name="Lin R."/>
            <person name="Xie B."/>
        </authorList>
    </citation>
    <scope>NUCLEOTIDE SEQUENCE</scope>
    <source>
        <strain evidence="3">BazhouSP</strain>
    </source>
</reference>
<dbReference type="AlphaFoldDB" id="A0AAD4MSK8"/>
<dbReference type="Proteomes" id="UP001201812">
    <property type="component" value="Unassembled WGS sequence"/>
</dbReference>
<sequence>MKTISLTIPLTQYGNSMLGANLEIGIPPQKVTLLISTQSPITWLFDNTIDLGGLGGKKDKYGHRSSSTFKTMGASYEWTNGRATAKGVIGADIFTAHDTRERTLSGYHITSAVRSIGFHSFGLITSVKDWDQFMVGDGMLGLATGQVPMSIYKATKVEPNFVSNVAGNTASTVMTLWIDIRGSAQMSPISGQLTFGSVDPEHCRTNSTRWVDRTDDALWQFRLHSVRVPSLKQKLELTQSATSNKFIQGHFALKASSNRGYVYGPNVTVQALAKLVGAEYDWKEHSYSITCEKRNRGPVIEFELDGGQFITVGPQHYVIQVSLGA</sequence>
<proteinExistence type="inferred from homology"/>
<dbReference type="GO" id="GO:0005764">
    <property type="term" value="C:lysosome"/>
    <property type="evidence" value="ECO:0007669"/>
    <property type="project" value="TreeGrafter"/>
</dbReference>
<comment type="caution">
    <text evidence="3">The sequence shown here is derived from an EMBL/GenBank/DDBJ whole genome shotgun (WGS) entry which is preliminary data.</text>
</comment>
<keyword evidence="3" id="KW-0378">Hydrolase</keyword>
<keyword evidence="3" id="KW-0645">Protease</keyword>
<dbReference type="PANTHER" id="PTHR47966">
    <property type="entry name" value="BETA-SITE APP-CLEAVING ENZYME, ISOFORM A-RELATED"/>
    <property type="match status" value="1"/>
</dbReference>
<dbReference type="InterPro" id="IPR001461">
    <property type="entry name" value="Aspartic_peptidase_A1"/>
</dbReference>
<dbReference type="InterPro" id="IPR034164">
    <property type="entry name" value="Pepsin-like_dom"/>
</dbReference>
<comment type="similarity">
    <text evidence="1">Belongs to the peptidase A1 family.</text>
</comment>
<organism evidence="3 4">
    <name type="scientific">Ditylenchus destructor</name>
    <dbReference type="NCBI Taxonomy" id="166010"/>
    <lineage>
        <taxon>Eukaryota</taxon>
        <taxon>Metazoa</taxon>
        <taxon>Ecdysozoa</taxon>
        <taxon>Nematoda</taxon>
        <taxon>Chromadorea</taxon>
        <taxon>Rhabditida</taxon>
        <taxon>Tylenchina</taxon>
        <taxon>Tylenchomorpha</taxon>
        <taxon>Sphaerularioidea</taxon>
        <taxon>Anguinidae</taxon>
        <taxon>Anguininae</taxon>
        <taxon>Ditylenchus</taxon>
    </lineage>
</organism>
<dbReference type="InterPro" id="IPR033121">
    <property type="entry name" value="PEPTIDASE_A1"/>
</dbReference>
<evidence type="ECO:0000313" key="3">
    <source>
        <dbReference type="EMBL" id="KAI1704019.1"/>
    </source>
</evidence>
<dbReference type="InterPro" id="IPR021109">
    <property type="entry name" value="Peptidase_aspartic_dom_sf"/>
</dbReference>
<evidence type="ECO:0000313" key="4">
    <source>
        <dbReference type="Proteomes" id="UP001201812"/>
    </source>
</evidence>
<feature type="domain" description="Peptidase A1" evidence="2">
    <location>
        <begin position="18"/>
        <end position="325"/>
    </location>
</feature>
<evidence type="ECO:0000256" key="1">
    <source>
        <dbReference type="ARBA" id="ARBA00007447"/>
    </source>
</evidence>
<gene>
    <name evidence="3" type="ORF">DdX_14520</name>
</gene>
<dbReference type="PANTHER" id="PTHR47966:SF45">
    <property type="entry name" value="PEPTIDASE A1 DOMAIN-CONTAINING PROTEIN"/>
    <property type="match status" value="1"/>
</dbReference>
<name>A0AAD4MSK8_9BILA</name>
<dbReference type="EMBL" id="JAKKPZ010000073">
    <property type="protein sequence ID" value="KAI1704019.1"/>
    <property type="molecule type" value="Genomic_DNA"/>
</dbReference>
<dbReference type="PROSITE" id="PS51767">
    <property type="entry name" value="PEPTIDASE_A1"/>
    <property type="match status" value="1"/>
</dbReference>
<dbReference type="GO" id="GO:0006508">
    <property type="term" value="P:proteolysis"/>
    <property type="evidence" value="ECO:0007669"/>
    <property type="project" value="UniProtKB-KW"/>
</dbReference>
<dbReference type="CDD" id="cd05471">
    <property type="entry name" value="pepsin_like"/>
    <property type="match status" value="1"/>
</dbReference>
<accession>A0AAD4MSK8</accession>
<protein>
    <submittedName>
        <fullName evidence="3">Eukaryotic aspartyl protease domain-containing protein</fullName>
    </submittedName>
</protein>
<dbReference type="SUPFAM" id="SSF50630">
    <property type="entry name" value="Acid proteases"/>
    <property type="match status" value="1"/>
</dbReference>
<keyword evidence="4" id="KW-1185">Reference proteome</keyword>
<evidence type="ECO:0000259" key="2">
    <source>
        <dbReference type="PROSITE" id="PS51767"/>
    </source>
</evidence>
<dbReference type="Pfam" id="PF00026">
    <property type="entry name" value="Asp"/>
    <property type="match status" value="1"/>
</dbReference>
<dbReference type="GO" id="GO:0004190">
    <property type="term" value="F:aspartic-type endopeptidase activity"/>
    <property type="evidence" value="ECO:0007669"/>
    <property type="project" value="InterPro"/>
</dbReference>
<dbReference type="Gene3D" id="2.40.70.10">
    <property type="entry name" value="Acid Proteases"/>
    <property type="match status" value="2"/>
</dbReference>